<gene>
    <name evidence="2" type="ORF">CRM94_16995</name>
</gene>
<sequence length="217" mass="23322">MDDNVATSSAAGGHVRDAGAALKRELLGTVSTRTSLEVAVALGIDAVFGAWASLRVQGDAAKFVDHLENAWLLETLETQLKERRSAGFGAEYELYRDWLTPFRRPANPADPMGGQIDTLKLGASFGDYMNDLRKLARGTPAKASATATVRDGAVGDTAAQPGKRKWFDRTTAQGRKERWLLAAILAVFAAVWTHTHWSHQQPAASAADAAQSDESSN</sequence>
<dbReference type="AlphaFoldDB" id="A0A2A7SB03"/>
<evidence type="ECO:0000313" key="2">
    <source>
        <dbReference type="EMBL" id="PEH40420.1"/>
    </source>
</evidence>
<accession>A0A2A7SB03</accession>
<feature type="transmembrane region" description="Helical" evidence="1">
    <location>
        <begin position="179"/>
        <end position="197"/>
    </location>
</feature>
<dbReference type="EMBL" id="PDDY01000003">
    <property type="protein sequence ID" value="PEH40420.1"/>
    <property type="molecule type" value="Genomic_DNA"/>
</dbReference>
<protein>
    <submittedName>
        <fullName evidence="2">Uncharacterized protein</fullName>
    </submittedName>
</protein>
<keyword evidence="1" id="KW-1133">Transmembrane helix</keyword>
<keyword evidence="1" id="KW-0472">Membrane</keyword>
<comment type="caution">
    <text evidence="2">The sequence shown here is derived from an EMBL/GenBank/DDBJ whole genome shotgun (WGS) entry which is preliminary data.</text>
</comment>
<proteinExistence type="predicted"/>
<keyword evidence="1" id="KW-0812">Transmembrane</keyword>
<dbReference type="Proteomes" id="UP000220629">
    <property type="component" value="Unassembled WGS sequence"/>
</dbReference>
<evidence type="ECO:0000313" key="3">
    <source>
        <dbReference type="Proteomes" id="UP000220629"/>
    </source>
</evidence>
<evidence type="ECO:0000256" key="1">
    <source>
        <dbReference type="SAM" id="Phobius"/>
    </source>
</evidence>
<reference evidence="3" key="1">
    <citation type="submission" date="2017-09" db="EMBL/GenBank/DDBJ databases">
        <title>FDA dAtabase for Regulatory Grade micrObial Sequences (FDA-ARGOS): Supporting development and validation of Infectious Disease Dx tests.</title>
        <authorList>
            <person name="Minogue T."/>
            <person name="Wolcott M."/>
            <person name="Wasieloski L."/>
            <person name="Aguilar W."/>
            <person name="Moore D."/>
            <person name="Tallon L."/>
            <person name="Sadzewicz L."/>
            <person name="Ott S."/>
            <person name="Zhao X."/>
            <person name="Nagaraj S."/>
            <person name="Vavikolanu K."/>
            <person name="Aluvathingal J."/>
            <person name="Nadendla S."/>
            <person name="Sichtig H."/>
        </authorList>
    </citation>
    <scope>NUCLEOTIDE SEQUENCE [LARGE SCALE GENOMIC DNA]</scope>
    <source>
        <strain evidence="3">FDAARGOS_390</strain>
    </source>
</reference>
<name>A0A2A7SB03_BURGA</name>
<organism evidence="2 3">
    <name type="scientific">Burkholderia gladioli</name>
    <name type="common">Pseudomonas marginata</name>
    <name type="synonym">Phytomonas marginata</name>
    <dbReference type="NCBI Taxonomy" id="28095"/>
    <lineage>
        <taxon>Bacteria</taxon>
        <taxon>Pseudomonadati</taxon>
        <taxon>Pseudomonadota</taxon>
        <taxon>Betaproteobacteria</taxon>
        <taxon>Burkholderiales</taxon>
        <taxon>Burkholderiaceae</taxon>
        <taxon>Burkholderia</taxon>
    </lineage>
</organism>